<evidence type="ECO:0000313" key="3">
    <source>
        <dbReference type="EMBL" id="EFI94803.1"/>
    </source>
</evidence>
<feature type="region of interest" description="Disordered" evidence="1">
    <location>
        <begin position="40"/>
        <end position="128"/>
    </location>
</feature>
<dbReference type="HOGENOM" id="CLU_2198505_0_0_1"/>
<dbReference type="OrthoDB" id="3024574at2759"/>
<sequence length="128" mass="13803">MKFTLIAAIAALLVASFVSASPVRVFGAVRNVQANDATLTGRAPEGLTNAQRMARGLPPMKPRSLSTSPTAAKRQTSAVPPGGRRRRSFEDEEATPVERRQTSAVPPGGRRSVPRMQKRDRYAGVYAQ</sequence>
<keyword evidence="2" id="KW-0732">Signal</keyword>
<evidence type="ECO:0000256" key="2">
    <source>
        <dbReference type="SAM" id="SignalP"/>
    </source>
</evidence>
<evidence type="ECO:0000313" key="4">
    <source>
        <dbReference type="Proteomes" id="UP000007431"/>
    </source>
</evidence>
<feature type="compositionally biased region" description="Polar residues" evidence="1">
    <location>
        <begin position="64"/>
        <end position="78"/>
    </location>
</feature>
<dbReference type="RefSeq" id="XP_003029706.1">
    <property type="nucleotide sequence ID" value="XM_003029660.1"/>
</dbReference>
<name>D8QBR9_SCHCM</name>
<proteinExistence type="predicted"/>
<dbReference type="InParanoid" id="D8QBR9"/>
<accession>D8QBR9</accession>
<organism evidence="4">
    <name type="scientific">Schizophyllum commune (strain H4-8 / FGSC 9210)</name>
    <name type="common">Split gill fungus</name>
    <dbReference type="NCBI Taxonomy" id="578458"/>
    <lineage>
        <taxon>Eukaryota</taxon>
        <taxon>Fungi</taxon>
        <taxon>Dikarya</taxon>
        <taxon>Basidiomycota</taxon>
        <taxon>Agaricomycotina</taxon>
        <taxon>Agaricomycetes</taxon>
        <taxon>Agaricomycetidae</taxon>
        <taxon>Agaricales</taxon>
        <taxon>Schizophyllaceae</taxon>
        <taxon>Schizophyllum</taxon>
    </lineage>
</organism>
<dbReference type="EMBL" id="GL377309">
    <property type="protein sequence ID" value="EFI94803.1"/>
    <property type="molecule type" value="Genomic_DNA"/>
</dbReference>
<gene>
    <name evidence="3" type="ORF">SCHCODRAFT_236521</name>
</gene>
<dbReference type="AlphaFoldDB" id="D8QBR9"/>
<protein>
    <submittedName>
        <fullName evidence="3">Uncharacterized protein</fullName>
    </submittedName>
</protein>
<dbReference type="GeneID" id="9594056"/>
<dbReference type="KEGG" id="scm:SCHCO_02585479"/>
<dbReference type="Proteomes" id="UP000007431">
    <property type="component" value="Unassembled WGS sequence"/>
</dbReference>
<evidence type="ECO:0000256" key="1">
    <source>
        <dbReference type="SAM" id="MobiDB-lite"/>
    </source>
</evidence>
<dbReference type="VEuPathDB" id="FungiDB:SCHCODRAFT_02585479"/>
<keyword evidence="4" id="KW-1185">Reference proteome</keyword>
<feature type="chain" id="PRO_5003120751" evidence="2">
    <location>
        <begin position="21"/>
        <end position="128"/>
    </location>
</feature>
<reference evidence="3 4" key="1">
    <citation type="journal article" date="2010" name="Nat. Biotechnol.">
        <title>Genome sequence of the model mushroom Schizophyllum commune.</title>
        <authorList>
            <person name="Ohm R.A."/>
            <person name="de Jong J.F."/>
            <person name="Lugones L.G."/>
            <person name="Aerts A."/>
            <person name="Kothe E."/>
            <person name="Stajich J.E."/>
            <person name="de Vries R.P."/>
            <person name="Record E."/>
            <person name="Levasseur A."/>
            <person name="Baker S.E."/>
            <person name="Bartholomew K.A."/>
            <person name="Coutinho P.M."/>
            <person name="Erdmann S."/>
            <person name="Fowler T.J."/>
            <person name="Gathman A.C."/>
            <person name="Lombard V."/>
            <person name="Henrissat B."/>
            <person name="Knabe N."/>
            <person name="Kuees U."/>
            <person name="Lilly W.W."/>
            <person name="Lindquist E."/>
            <person name="Lucas S."/>
            <person name="Magnuson J.K."/>
            <person name="Piumi F."/>
            <person name="Raudaskoski M."/>
            <person name="Salamov A."/>
            <person name="Schmutz J."/>
            <person name="Schwarze F.W.M.R."/>
            <person name="vanKuyk P.A."/>
            <person name="Horton J.S."/>
            <person name="Grigoriev I.V."/>
            <person name="Woesten H.A.B."/>
        </authorList>
    </citation>
    <scope>NUCLEOTIDE SEQUENCE [LARGE SCALE GENOMIC DNA]</scope>
    <source>
        <strain evidence="4">H4-8 / FGSC 9210</strain>
    </source>
</reference>
<feature type="signal peptide" evidence="2">
    <location>
        <begin position="1"/>
        <end position="20"/>
    </location>
</feature>